<name>A0ABN8YQ14_RANTA</name>
<organism evidence="2 3">
    <name type="scientific">Rangifer tarandus platyrhynchus</name>
    <name type="common">Svalbard reindeer</name>
    <dbReference type="NCBI Taxonomy" id="3082113"/>
    <lineage>
        <taxon>Eukaryota</taxon>
        <taxon>Metazoa</taxon>
        <taxon>Chordata</taxon>
        <taxon>Craniata</taxon>
        <taxon>Vertebrata</taxon>
        <taxon>Euteleostomi</taxon>
        <taxon>Mammalia</taxon>
        <taxon>Eutheria</taxon>
        <taxon>Laurasiatheria</taxon>
        <taxon>Artiodactyla</taxon>
        <taxon>Ruminantia</taxon>
        <taxon>Pecora</taxon>
        <taxon>Cervidae</taxon>
        <taxon>Odocoileinae</taxon>
        <taxon>Rangifer</taxon>
    </lineage>
</organism>
<evidence type="ECO:0000313" key="2">
    <source>
        <dbReference type="EMBL" id="CAI9163652.1"/>
    </source>
</evidence>
<evidence type="ECO:0000256" key="1">
    <source>
        <dbReference type="SAM" id="MobiDB-lite"/>
    </source>
</evidence>
<evidence type="ECO:0000313" key="3">
    <source>
        <dbReference type="Proteomes" id="UP001176941"/>
    </source>
</evidence>
<feature type="compositionally biased region" description="Basic residues" evidence="1">
    <location>
        <begin position="68"/>
        <end position="88"/>
    </location>
</feature>
<feature type="region of interest" description="Disordered" evidence="1">
    <location>
        <begin position="68"/>
        <end position="107"/>
    </location>
</feature>
<gene>
    <name evidence="2" type="ORF">MRATA1EN1_LOCUS12614</name>
</gene>
<sequence length="189" mass="20153">MRGTSDPHLRPGHVAFERSCTQGTEEYLGRIARPRLEVGVAGRERAPGLVPRDLTHQARRALPRRPCRARRRSVGVPRPRRRRGRRVFPFKPQPVASPLHEWSPRDQTSCDVCGAAAAVAVAAVSAAAAENPEPRAWSSPAFPARSARPAQAASPHSGRGVLARPAQRGLGVPAPPRPGLGPPGPQCGG</sequence>
<reference evidence="2" key="1">
    <citation type="submission" date="2023-04" db="EMBL/GenBank/DDBJ databases">
        <authorList>
            <consortium name="ELIXIR-Norway"/>
        </authorList>
    </citation>
    <scope>NUCLEOTIDE SEQUENCE [LARGE SCALE GENOMIC DNA]</scope>
</reference>
<feature type="compositionally biased region" description="Low complexity" evidence="1">
    <location>
        <begin position="130"/>
        <end position="157"/>
    </location>
</feature>
<feature type="region of interest" description="Disordered" evidence="1">
    <location>
        <begin position="130"/>
        <end position="189"/>
    </location>
</feature>
<keyword evidence="3" id="KW-1185">Reference proteome</keyword>
<accession>A0ABN8YQ14</accession>
<dbReference type="EMBL" id="OX459957">
    <property type="protein sequence ID" value="CAI9163652.1"/>
    <property type="molecule type" value="Genomic_DNA"/>
</dbReference>
<dbReference type="Proteomes" id="UP001176941">
    <property type="component" value="Chromosome 21"/>
</dbReference>
<feature type="compositionally biased region" description="Pro residues" evidence="1">
    <location>
        <begin position="173"/>
        <end position="189"/>
    </location>
</feature>
<protein>
    <submittedName>
        <fullName evidence="2">Uncharacterized protein</fullName>
    </submittedName>
</protein>
<proteinExistence type="predicted"/>